<name>A0A6L7HZG0_9GAMM</name>
<dbReference type="GO" id="GO:0046872">
    <property type="term" value="F:metal ion binding"/>
    <property type="evidence" value="ECO:0007669"/>
    <property type="project" value="UniProtKB-KW"/>
</dbReference>
<sequence length="63" mass="7005">MYVCLCHAITDKQIKEAVDQGDMSLSDVKRRLGVGNQCGKCSKMATEIIQARLDVIPNFYEVA</sequence>
<keyword evidence="12" id="KW-1185">Reference proteome</keyword>
<dbReference type="InterPro" id="IPR041854">
    <property type="entry name" value="BFD-like_2Fe2S-bd_dom_sf"/>
</dbReference>
<evidence type="ECO:0000256" key="4">
    <source>
        <dbReference type="ARBA" id="ARBA00022982"/>
    </source>
</evidence>
<evidence type="ECO:0000259" key="10">
    <source>
        <dbReference type="Pfam" id="PF04324"/>
    </source>
</evidence>
<proteinExistence type="inferred from homology"/>
<evidence type="ECO:0000256" key="6">
    <source>
        <dbReference type="ARBA" id="ARBA00023014"/>
    </source>
</evidence>
<evidence type="ECO:0000256" key="3">
    <source>
        <dbReference type="ARBA" id="ARBA00022723"/>
    </source>
</evidence>
<evidence type="ECO:0000256" key="2">
    <source>
        <dbReference type="ARBA" id="ARBA00022714"/>
    </source>
</evidence>
<evidence type="ECO:0000256" key="9">
    <source>
        <dbReference type="ARBA" id="ARBA00046332"/>
    </source>
</evidence>
<dbReference type="PANTHER" id="PTHR37424:SF1">
    <property type="entry name" value="BACTERIOFERRITIN-ASSOCIATED FERREDOXIN"/>
    <property type="match status" value="1"/>
</dbReference>
<keyword evidence="1" id="KW-0813">Transport</keyword>
<dbReference type="InterPro" id="IPR052371">
    <property type="entry name" value="BFD-associated_ferredoxin"/>
</dbReference>
<keyword evidence="5" id="KW-0408">Iron</keyword>
<keyword evidence="2" id="KW-0001">2Fe-2S</keyword>
<keyword evidence="4" id="KW-0249">Electron transport</keyword>
<comment type="similarity">
    <text evidence="9">Belongs to the Bfd family.</text>
</comment>
<evidence type="ECO:0000256" key="7">
    <source>
        <dbReference type="ARBA" id="ARBA00034078"/>
    </source>
</evidence>
<dbReference type="CDD" id="cd19945">
    <property type="entry name" value="Fer2_BFD"/>
    <property type="match status" value="1"/>
</dbReference>
<dbReference type="Gene3D" id="1.10.10.1100">
    <property type="entry name" value="BFD-like [2Fe-2S]-binding domain"/>
    <property type="match status" value="1"/>
</dbReference>
<dbReference type="PANTHER" id="PTHR37424">
    <property type="entry name" value="BACTERIOFERRITIN-ASSOCIATED FERREDOXIN"/>
    <property type="match status" value="1"/>
</dbReference>
<evidence type="ECO:0000256" key="8">
    <source>
        <dbReference type="ARBA" id="ARBA00039386"/>
    </source>
</evidence>
<protein>
    <recommendedName>
        <fullName evidence="8">Bacterioferritin-associated ferredoxin</fullName>
    </recommendedName>
</protein>
<dbReference type="RefSeq" id="WP_160797092.1">
    <property type="nucleotide sequence ID" value="NZ_CANMWR010000026.1"/>
</dbReference>
<comment type="caution">
    <text evidence="11">The sequence shown here is derived from an EMBL/GenBank/DDBJ whole genome shotgun (WGS) entry which is preliminary data.</text>
</comment>
<reference evidence="11 12" key="1">
    <citation type="submission" date="2019-12" db="EMBL/GenBank/DDBJ databases">
        <title>Shewanella insulae sp. nov., isolated from a tidal flat.</title>
        <authorList>
            <person name="Yoon J.-H."/>
        </authorList>
    </citation>
    <scope>NUCLEOTIDE SEQUENCE [LARGE SCALE GENOMIC DNA]</scope>
    <source>
        <strain evidence="11 12">JBTF-M18</strain>
    </source>
</reference>
<evidence type="ECO:0000313" key="11">
    <source>
        <dbReference type="EMBL" id="MXR69709.1"/>
    </source>
</evidence>
<dbReference type="EMBL" id="WRPA01000012">
    <property type="protein sequence ID" value="MXR69709.1"/>
    <property type="molecule type" value="Genomic_DNA"/>
</dbReference>
<dbReference type="InterPro" id="IPR007419">
    <property type="entry name" value="BFD-like_2Fe2S-bd_dom"/>
</dbReference>
<accession>A0A6L7HZG0</accession>
<evidence type="ECO:0000256" key="1">
    <source>
        <dbReference type="ARBA" id="ARBA00022448"/>
    </source>
</evidence>
<feature type="domain" description="BFD-like [2Fe-2S]-binding" evidence="10">
    <location>
        <begin position="2"/>
        <end position="50"/>
    </location>
</feature>
<dbReference type="Proteomes" id="UP000474778">
    <property type="component" value="Unassembled WGS sequence"/>
</dbReference>
<organism evidence="11 12">
    <name type="scientific">Shewanella insulae</name>
    <dbReference type="NCBI Taxonomy" id="2681496"/>
    <lineage>
        <taxon>Bacteria</taxon>
        <taxon>Pseudomonadati</taxon>
        <taxon>Pseudomonadota</taxon>
        <taxon>Gammaproteobacteria</taxon>
        <taxon>Alteromonadales</taxon>
        <taxon>Shewanellaceae</taxon>
        <taxon>Shewanella</taxon>
    </lineage>
</organism>
<comment type="cofactor">
    <cofactor evidence="7">
        <name>[2Fe-2S] cluster</name>
        <dbReference type="ChEBI" id="CHEBI:190135"/>
    </cofactor>
</comment>
<dbReference type="AlphaFoldDB" id="A0A6L7HZG0"/>
<keyword evidence="3" id="KW-0479">Metal-binding</keyword>
<dbReference type="GO" id="GO:0051537">
    <property type="term" value="F:2 iron, 2 sulfur cluster binding"/>
    <property type="evidence" value="ECO:0007669"/>
    <property type="project" value="UniProtKB-KW"/>
</dbReference>
<evidence type="ECO:0000256" key="5">
    <source>
        <dbReference type="ARBA" id="ARBA00023004"/>
    </source>
</evidence>
<evidence type="ECO:0000313" key="12">
    <source>
        <dbReference type="Proteomes" id="UP000474778"/>
    </source>
</evidence>
<keyword evidence="6" id="KW-0411">Iron-sulfur</keyword>
<gene>
    <name evidence="11" type="ORF">GNT65_13660</name>
</gene>
<dbReference type="Pfam" id="PF04324">
    <property type="entry name" value="Fer2_BFD"/>
    <property type="match status" value="1"/>
</dbReference>